<comment type="caution">
    <text evidence="2">The sequence shown here is derived from an EMBL/GenBank/DDBJ whole genome shotgun (WGS) entry which is preliminary data.</text>
</comment>
<dbReference type="Proteomes" id="UP000327493">
    <property type="component" value="Chromosome 16"/>
</dbReference>
<feature type="non-terminal residue" evidence="2">
    <location>
        <position position="1"/>
    </location>
</feature>
<keyword evidence="3" id="KW-1185">Reference proteome</keyword>
<dbReference type="AlphaFoldDB" id="A0A5J5CRC2"/>
<accession>A0A5J5CRC2</accession>
<evidence type="ECO:0000256" key="1">
    <source>
        <dbReference type="SAM" id="MobiDB-lite"/>
    </source>
</evidence>
<feature type="region of interest" description="Disordered" evidence="1">
    <location>
        <begin position="154"/>
        <end position="183"/>
    </location>
</feature>
<protein>
    <submittedName>
        <fullName evidence="2">Uncharacterized protein</fullName>
    </submittedName>
</protein>
<feature type="compositionally biased region" description="Basic and acidic residues" evidence="1">
    <location>
        <begin position="119"/>
        <end position="128"/>
    </location>
</feature>
<dbReference type="EMBL" id="VOFY01000016">
    <property type="protein sequence ID" value="KAA8584722.1"/>
    <property type="molecule type" value="Genomic_DNA"/>
</dbReference>
<gene>
    <name evidence="2" type="ORF">FQN60_008507</name>
</gene>
<organism evidence="2 3">
    <name type="scientific">Etheostoma spectabile</name>
    <name type="common">orangethroat darter</name>
    <dbReference type="NCBI Taxonomy" id="54343"/>
    <lineage>
        <taxon>Eukaryota</taxon>
        <taxon>Metazoa</taxon>
        <taxon>Chordata</taxon>
        <taxon>Craniata</taxon>
        <taxon>Vertebrata</taxon>
        <taxon>Euteleostomi</taxon>
        <taxon>Actinopterygii</taxon>
        <taxon>Neopterygii</taxon>
        <taxon>Teleostei</taxon>
        <taxon>Neoteleostei</taxon>
        <taxon>Acanthomorphata</taxon>
        <taxon>Eupercaria</taxon>
        <taxon>Perciformes</taxon>
        <taxon>Percoidei</taxon>
        <taxon>Percidae</taxon>
        <taxon>Etheostomatinae</taxon>
        <taxon>Etheostoma</taxon>
    </lineage>
</organism>
<proteinExistence type="predicted"/>
<feature type="compositionally biased region" description="Low complexity" evidence="1">
    <location>
        <begin position="82"/>
        <end position="91"/>
    </location>
</feature>
<evidence type="ECO:0000313" key="3">
    <source>
        <dbReference type="Proteomes" id="UP000327493"/>
    </source>
</evidence>
<name>A0A5J5CRC2_9PERO</name>
<evidence type="ECO:0000313" key="2">
    <source>
        <dbReference type="EMBL" id="KAA8584722.1"/>
    </source>
</evidence>
<feature type="region of interest" description="Disordered" evidence="1">
    <location>
        <begin position="60"/>
        <end position="132"/>
    </location>
</feature>
<reference evidence="2 3" key="1">
    <citation type="submission" date="2019-08" db="EMBL/GenBank/DDBJ databases">
        <title>A chromosome-level genome assembly, high-density linkage maps, and genome scans reveal the genomic architecture of hybrid incompatibilities underlying speciation via character displacement in darters (Percidae: Etheostominae).</title>
        <authorList>
            <person name="Moran R.L."/>
            <person name="Catchen J.M."/>
            <person name="Fuller R.C."/>
        </authorList>
    </citation>
    <scope>NUCLEOTIDE SEQUENCE [LARGE SCALE GENOMIC DNA]</scope>
    <source>
        <strain evidence="2">EspeVRDwgs_2016</strain>
        <tissue evidence="2">Muscle</tissue>
    </source>
</reference>
<sequence>QTSSICSKHHTPSSLNLSAASDALSFRFFTASSILASFLRKKGLMTRWSSACFKASLLRSNRGREHRPSDQTEPEQLPAPAPALSALPPASHISSTFPGSQAPMEADEVTQQGGSVADDQVHGDDGDHSWNQSRQISVMTKRKPTVGLPLAALSVPHPGPAPGPRSPLTQSDVGPADSGSGLDLRQPVRHEVLLMEELVESVFEPLRHGCTSFFREAAYEMCSESNCDRLPATQSARIHR</sequence>